<name>A0A9D1UTN0_9MICC</name>
<organism evidence="2 3">
    <name type="scientific">Candidatus Nesterenkonia stercoripullorum</name>
    <dbReference type="NCBI Taxonomy" id="2838701"/>
    <lineage>
        <taxon>Bacteria</taxon>
        <taxon>Bacillati</taxon>
        <taxon>Actinomycetota</taxon>
        <taxon>Actinomycetes</taxon>
        <taxon>Micrococcales</taxon>
        <taxon>Micrococcaceae</taxon>
        <taxon>Nesterenkonia</taxon>
    </lineage>
</organism>
<accession>A0A9D1UTN0</accession>
<reference evidence="2" key="2">
    <citation type="submission" date="2021-04" db="EMBL/GenBank/DDBJ databases">
        <authorList>
            <person name="Gilroy R."/>
        </authorList>
    </citation>
    <scope>NUCLEOTIDE SEQUENCE</scope>
    <source>
        <strain evidence="2">ChiHejej3B27-3195</strain>
    </source>
</reference>
<feature type="region of interest" description="Disordered" evidence="1">
    <location>
        <begin position="1"/>
        <end position="21"/>
    </location>
</feature>
<dbReference type="Proteomes" id="UP000824151">
    <property type="component" value="Unassembled WGS sequence"/>
</dbReference>
<dbReference type="EMBL" id="DXGD01000311">
    <property type="protein sequence ID" value="HIX00152.1"/>
    <property type="molecule type" value="Genomic_DNA"/>
</dbReference>
<evidence type="ECO:0000256" key="1">
    <source>
        <dbReference type="SAM" id="MobiDB-lite"/>
    </source>
</evidence>
<sequence length="50" mass="5272">MTTKKVAAVRNPTTGSYTVPVPKSARTGRFVARSAKTGRIMVVPAPKKAS</sequence>
<protein>
    <submittedName>
        <fullName evidence="2">Uncharacterized protein</fullName>
    </submittedName>
</protein>
<gene>
    <name evidence="2" type="ORF">H9871_08405</name>
</gene>
<evidence type="ECO:0000313" key="2">
    <source>
        <dbReference type="EMBL" id="HIX00152.1"/>
    </source>
</evidence>
<comment type="caution">
    <text evidence="2">The sequence shown here is derived from an EMBL/GenBank/DDBJ whole genome shotgun (WGS) entry which is preliminary data.</text>
</comment>
<evidence type="ECO:0000313" key="3">
    <source>
        <dbReference type="Proteomes" id="UP000824151"/>
    </source>
</evidence>
<dbReference type="AlphaFoldDB" id="A0A9D1UTN0"/>
<proteinExistence type="predicted"/>
<reference evidence="2" key="1">
    <citation type="journal article" date="2021" name="PeerJ">
        <title>Extensive microbial diversity within the chicken gut microbiome revealed by metagenomics and culture.</title>
        <authorList>
            <person name="Gilroy R."/>
            <person name="Ravi A."/>
            <person name="Getino M."/>
            <person name="Pursley I."/>
            <person name="Horton D.L."/>
            <person name="Alikhan N.F."/>
            <person name="Baker D."/>
            <person name="Gharbi K."/>
            <person name="Hall N."/>
            <person name="Watson M."/>
            <person name="Adriaenssens E.M."/>
            <person name="Foster-Nyarko E."/>
            <person name="Jarju S."/>
            <person name="Secka A."/>
            <person name="Antonio M."/>
            <person name="Oren A."/>
            <person name="Chaudhuri R.R."/>
            <person name="La Ragione R."/>
            <person name="Hildebrand F."/>
            <person name="Pallen M.J."/>
        </authorList>
    </citation>
    <scope>NUCLEOTIDE SEQUENCE</scope>
    <source>
        <strain evidence="2">ChiHejej3B27-3195</strain>
    </source>
</reference>